<dbReference type="Gene3D" id="3.10.180.10">
    <property type="entry name" value="2,3-Dihydroxybiphenyl 1,2-Dioxygenase, domain 1"/>
    <property type="match status" value="1"/>
</dbReference>
<dbReference type="eggNOG" id="COG0346">
    <property type="taxonomic scope" value="Bacteria"/>
</dbReference>
<organism evidence="1 2">
    <name type="scientific">Streptomyces griseus subsp. griseus (strain JCM 4626 / CBS 651.72 / NBRC 13350 / KCC S-0626 / ISP 5235)</name>
    <dbReference type="NCBI Taxonomy" id="455632"/>
    <lineage>
        <taxon>Bacteria</taxon>
        <taxon>Bacillati</taxon>
        <taxon>Actinomycetota</taxon>
        <taxon>Actinomycetes</taxon>
        <taxon>Kitasatosporales</taxon>
        <taxon>Streptomycetaceae</taxon>
        <taxon>Streptomyces</taxon>
    </lineage>
</organism>
<dbReference type="SUPFAM" id="SSF54593">
    <property type="entry name" value="Glyoxalase/Bleomycin resistance protein/Dihydroxybiphenyl dioxygenase"/>
    <property type="match status" value="1"/>
</dbReference>
<proteinExistence type="predicted"/>
<gene>
    <name evidence="1" type="ordered locus">SGR_643</name>
</gene>
<dbReference type="Proteomes" id="UP000001685">
    <property type="component" value="Chromosome"/>
</dbReference>
<evidence type="ECO:0000313" key="1">
    <source>
        <dbReference type="EMBL" id="BAG17472.1"/>
    </source>
</evidence>
<reference evidence="2" key="1">
    <citation type="journal article" date="2008" name="J. Bacteriol.">
        <title>Genome sequence of the streptomycin-producing microorganism Streptomyces griseus IFO 13350.</title>
        <authorList>
            <person name="Ohnishi Y."/>
            <person name="Ishikawa J."/>
            <person name="Hara H."/>
            <person name="Suzuki H."/>
            <person name="Ikenoya M."/>
            <person name="Ikeda H."/>
            <person name="Yamashita A."/>
            <person name="Hattori M."/>
            <person name="Horinouchi S."/>
        </authorList>
    </citation>
    <scope>NUCLEOTIDE SEQUENCE [LARGE SCALE GENOMIC DNA]</scope>
    <source>
        <strain evidence="2">JCM 4626 / NBRC 13350</strain>
    </source>
</reference>
<dbReference type="KEGG" id="sgr:SGR_643"/>
<dbReference type="AlphaFoldDB" id="B1VRQ4"/>
<protein>
    <submittedName>
        <fullName evidence="1">Uncharacterized protein</fullName>
    </submittedName>
</protein>
<dbReference type="HOGENOM" id="CLU_1389543_0_0_11"/>
<dbReference type="InterPro" id="IPR029068">
    <property type="entry name" value="Glyas_Bleomycin-R_OHBP_Dase"/>
</dbReference>
<name>B1VRQ4_STRGG</name>
<dbReference type="EMBL" id="AP009493">
    <property type="protein sequence ID" value="BAG17472.1"/>
    <property type="molecule type" value="Genomic_DNA"/>
</dbReference>
<dbReference type="PATRIC" id="fig|455632.4.peg.628"/>
<sequence length="196" mass="20869">MHPDLIVIYTNRLNACQAFYTELGLTFVTEQHGPGPEHYATQLDGTVFELYPASPRRPATGSLRLGLTIPVGPRTAPVGQHTHSDPDGRTVVLTVTQQTHPMTTAQEARAAIHHAFGDTARTDIKTLPAGNLAITINKGNHAATIDGHDSSGWGWTVDPAEDDGFTGHENIAATLDEALTSIRAALIRPGRADGAP</sequence>
<accession>B1VRQ4</accession>
<evidence type="ECO:0000313" key="2">
    <source>
        <dbReference type="Proteomes" id="UP000001685"/>
    </source>
</evidence>
<dbReference type="RefSeq" id="WP_012377949.1">
    <property type="nucleotide sequence ID" value="NC_010572.1"/>
</dbReference>